<dbReference type="AlphaFoldDB" id="A0A6C0B0I0"/>
<organism evidence="1">
    <name type="scientific">viral metagenome</name>
    <dbReference type="NCBI Taxonomy" id="1070528"/>
    <lineage>
        <taxon>unclassified sequences</taxon>
        <taxon>metagenomes</taxon>
        <taxon>organismal metagenomes</taxon>
    </lineage>
</organism>
<reference evidence="1" key="1">
    <citation type="journal article" date="2020" name="Nature">
        <title>Giant virus diversity and host interactions through global metagenomics.</title>
        <authorList>
            <person name="Schulz F."/>
            <person name="Roux S."/>
            <person name="Paez-Espino D."/>
            <person name="Jungbluth S."/>
            <person name="Walsh D.A."/>
            <person name="Denef V.J."/>
            <person name="McMahon K.D."/>
            <person name="Konstantinidis K.T."/>
            <person name="Eloe-Fadrosh E.A."/>
            <person name="Kyrpides N.C."/>
            <person name="Woyke T."/>
        </authorList>
    </citation>
    <scope>NUCLEOTIDE SEQUENCE</scope>
    <source>
        <strain evidence="1">GVMAG-M-3300009182-78</strain>
    </source>
</reference>
<dbReference type="EMBL" id="MN739045">
    <property type="protein sequence ID" value="QHS85602.1"/>
    <property type="molecule type" value="Genomic_DNA"/>
</dbReference>
<protein>
    <submittedName>
        <fullName evidence="1">Uncharacterized protein</fullName>
    </submittedName>
</protein>
<evidence type="ECO:0000313" key="1">
    <source>
        <dbReference type="EMBL" id="QHS85602.1"/>
    </source>
</evidence>
<accession>A0A6C0B0I0</accession>
<sequence length="108" mass="13249">MTNQIFKKQMPNEILFTLLELLCTKNEKYYLFNYDSYKKGIFTNDIPSFINTCKPFYHISKQKYLDRKLTYNNFITLVRQICNFNKITYTSVIKYDKSTYNIIYYIYF</sequence>
<name>A0A6C0B0I0_9ZZZZ</name>
<proteinExistence type="predicted"/>